<evidence type="ECO:0000313" key="2">
    <source>
        <dbReference type="EMBL" id="MFD2571097.1"/>
    </source>
</evidence>
<protein>
    <recommendedName>
        <fullName evidence="4">Plasmid stabilization protein</fullName>
    </recommendedName>
</protein>
<feature type="compositionally biased region" description="Polar residues" evidence="1">
    <location>
        <begin position="41"/>
        <end position="54"/>
    </location>
</feature>
<reference evidence="3" key="1">
    <citation type="journal article" date="2019" name="Int. J. Syst. Evol. Microbiol.">
        <title>The Global Catalogue of Microorganisms (GCM) 10K type strain sequencing project: providing services to taxonomists for standard genome sequencing and annotation.</title>
        <authorList>
            <consortium name="The Broad Institute Genomics Platform"/>
            <consortium name="The Broad Institute Genome Sequencing Center for Infectious Disease"/>
            <person name="Wu L."/>
            <person name="Ma J."/>
        </authorList>
    </citation>
    <scope>NUCLEOTIDE SEQUENCE [LARGE SCALE GENOMIC DNA]</scope>
    <source>
        <strain evidence="3">KCTC 42805</strain>
    </source>
</reference>
<dbReference type="EMBL" id="JBHULN010000005">
    <property type="protein sequence ID" value="MFD2571097.1"/>
    <property type="molecule type" value="Genomic_DNA"/>
</dbReference>
<feature type="region of interest" description="Disordered" evidence="1">
    <location>
        <begin position="28"/>
        <end position="60"/>
    </location>
</feature>
<accession>A0ABW5M3F6</accession>
<organism evidence="2 3">
    <name type="scientific">Spirosoma soli</name>
    <dbReference type="NCBI Taxonomy" id="1770529"/>
    <lineage>
        <taxon>Bacteria</taxon>
        <taxon>Pseudomonadati</taxon>
        <taxon>Bacteroidota</taxon>
        <taxon>Cytophagia</taxon>
        <taxon>Cytophagales</taxon>
        <taxon>Cytophagaceae</taxon>
        <taxon>Spirosoma</taxon>
    </lineage>
</organism>
<name>A0ABW5M3F6_9BACT</name>
<feature type="compositionally biased region" description="Basic and acidic residues" evidence="1">
    <location>
        <begin position="28"/>
        <end position="40"/>
    </location>
</feature>
<comment type="caution">
    <text evidence="2">The sequence shown here is derived from an EMBL/GenBank/DDBJ whole genome shotgun (WGS) entry which is preliminary data.</text>
</comment>
<gene>
    <name evidence="2" type="ORF">ACFSUS_10660</name>
</gene>
<proteinExistence type="predicted"/>
<evidence type="ECO:0008006" key="4">
    <source>
        <dbReference type="Google" id="ProtNLM"/>
    </source>
</evidence>
<dbReference type="Proteomes" id="UP001597469">
    <property type="component" value="Unassembled WGS sequence"/>
</dbReference>
<dbReference type="RefSeq" id="WP_381522331.1">
    <property type="nucleotide sequence ID" value="NZ_JBHULN010000005.1"/>
</dbReference>
<evidence type="ECO:0000256" key="1">
    <source>
        <dbReference type="SAM" id="MobiDB-lite"/>
    </source>
</evidence>
<keyword evidence="3" id="KW-1185">Reference proteome</keyword>
<sequence length="88" mass="10038">MSVVITFNQLAKLASQLPPAEKRRLAKKLEQEANQEESHTTDNVSAESQLTPAQRKTRKNIRQGFEELKQIREGKAKARPLKDLLDEL</sequence>
<evidence type="ECO:0000313" key="3">
    <source>
        <dbReference type="Proteomes" id="UP001597469"/>
    </source>
</evidence>